<dbReference type="Pfam" id="PF07647">
    <property type="entry name" value="SAM_2"/>
    <property type="match status" value="1"/>
</dbReference>
<dbReference type="GeneID" id="54300930"/>
<dbReference type="OrthoDB" id="1919336at2759"/>
<dbReference type="SUPFAM" id="SSF47095">
    <property type="entry name" value="HMG-box"/>
    <property type="match status" value="1"/>
</dbReference>
<keyword evidence="2 3" id="KW-0539">Nucleus</keyword>
<feature type="region of interest" description="Disordered" evidence="4">
    <location>
        <begin position="695"/>
        <end position="794"/>
    </location>
</feature>
<feature type="transmembrane region" description="Helical" evidence="5">
    <location>
        <begin position="541"/>
        <end position="560"/>
    </location>
</feature>
<evidence type="ECO:0000256" key="4">
    <source>
        <dbReference type="SAM" id="MobiDB-lite"/>
    </source>
</evidence>
<feature type="domain" description="HMG box" evidence="6">
    <location>
        <begin position="116"/>
        <end position="182"/>
    </location>
</feature>
<feature type="compositionally biased region" description="Basic and acidic residues" evidence="4">
    <location>
        <begin position="749"/>
        <end position="759"/>
    </location>
</feature>
<dbReference type="InterPro" id="IPR009071">
    <property type="entry name" value="HMG_box_dom"/>
</dbReference>
<gene>
    <name evidence="7" type="ORF">K452DRAFT_311513</name>
</gene>
<keyword evidence="5" id="KW-0812">Transmembrane</keyword>
<dbReference type="AlphaFoldDB" id="A0A6A6B3F1"/>
<evidence type="ECO:0000256" key="1">
    <source>
        <dbReference type="ARBA" id="ARBA00023125"/>
    </source>
</evidence>
<dbReference type="InterPro" id="IPR013761">
    <property type="entry name" value="SAM/pointed_sf"/>
</dbReference>
<feature type="DNA-binding region" description="HMG box" evidence="3">
    <location>
        <begin position="116"/>
        <end position="182"/>
    </location>
</feature>
<keyword evidence="5" id="KW-0472">Membrane</keyword>
<feature type="compositionally biased region" description="Basic and acidic residues" evidence="4">
    <location>
        <begin position="199"/>
        <end position="208"/>
    </location>
</feature>
<dbReference type="InterPro" id="IPR001660">
    <property type="entry name" value="SAM"/>
</dbReference>
<dbReference type="RefSeq" id="XP_033394293.1">
    <property type="nucleotide sequence ID" value="XM_033543433.1"/>
</dbReference>
<evidence type="ECO:0000313" key="7">
    <source>
        <dbReference type="EMBL" id="KAF2138580.1"/>
    </source>
</evidence>
<feature type="region of interest" description="Disordered" evidence="4">
    <location>
        <begin position="198"/>
        <end position="245"/>
    </location>
</feature>
<protein>
    <recommendedName>
        <fullName evidence="6">HMG box domain-containing protein</fullName>
    </recommendedName>
</protein>
<dbReference type="SMART" id="SM00454">
    <property type="entry name" value="SAM"/>
    <property type="match status" value="1"/>
</dbReference>
<dbReference type="SMART" id="SM00398">
    <property type="entry name" value="HMG"/>
    <property type="match status" value="1"/>
</dbReference>
<sequence length="839" mass="94413">MSHDLNDILQRLRLTEYLPTLLDNGFDSWDVVCDITEDDLAQLGFKLGHRRTLQREIANWRGLTLGQPLDTIDGMSQSSRSFNPPDLPANSTTPPNGCERKKRKYRRKPRPDINAPKKPNTAYVNFAAELRADPSVNSLSFVAIAREVGRQWQALPMESRHAWESQAAKAMQEYEAQMDEYRTTENYRRYQNYLKGFRKQHEEKERKGSNTNIVPSIENGYDASRGSTDTGSVRSPDRKSASNLGPQELEDCHAALSIALQELSVRRSLTMTEEIPIFDAQHLPPEMVVRQAAHSAVLGTGTMLHLTTEDQLEDALNHVYGPGPINPVVLVFVLACAAVGAHYDVQCMSDEMRYGIYVSATLLFNSDVAHSNYPETMRILLLLAVYSLLEKHMTICHVLAAGLSVSRWVFCPSNDEQISADGLEEARRILCTLIFMDCWLSTTLGYRSDTRPIDIKNTWSPLPDCPITDSIRFQASRIGLVMREIAEQTMHSGVSSVKVERIEALTEMLDVWYRELPPIMHLAALTSEEQSSILTFYQRRAIMMVHMFYLGAVITLYRQLMLTSSQNRIQSTWHLEMSYSQTQHYRQKCSVAAQQMVRMMALISFNNNGNMTKRCWLMIYWAFHTCVVVLLSISQQLLDQDLSTVIEDLSHAKTCMDILSICADAEPVSANHLELIKPFYDSLCQHQQAIAAKIHSSNNDSNNDNNTTTTTTTTTNNSANTDNAPHDSSQSPVDGRLPNLSFPAAADGKPSDGYHHADHMTGLFPPLPQLAGYQNPNSDGVQNQQQQQQPLGWDTELVTTVRKLSDLLNEPYGWGRQAKLDGARRSGDAAGTFSVLWWD</sequence>
<accession>A0A6A6B3F1</accession>
<feature type="transmembrane region" description="Helical" evidence="5">
    <location>
        <begin position="615"/>
        <end position="633"/>
    </location>
</feature>
<dbReference type="InterPro" id="IPR051965">
    <property type="entry name" value="ChromReg_NeuronalGeneExpr"/>
</dbReference>
<proteinExistence type="predicted"/>
<dbReference type="Proteomes" id="UP000799438">
    <property type="component" value="Unassembled WGS sequence"/>
</dbReference>
<dbReference type="CDD" id="cd12148">
    <property type="entry name" value="fungal_TF_MHR"/>
    <property type="match status" value="1"/>
</dbReference>
<keyword evidence="8" id="KW-1185">Reference proteome</keyword>
<dbReference type="Gene3D" id="1.10.30.10">
    <property type="entry name" value="High mobility group box domain"/>
    <property type="match status" value="1"/>
</dbReference>
<organism evidence="7 8">
    <name type="scientific">Aplosporella prunicola CBS 121167</name>
    <dbReference type="NCBI Taxonomy" id="1176127"/>
    <lineage>
        <taxon>Eukaryota</taxon>
        <taxon>Fungi</taxon>
        <taxon>Dikarya</taxon>
        <taxon>Ascomycota</taxon>
        <taxon>Pezizomycotina</taxon>
        <taxon>Dothideomycetes</taxon>
        <taxon>Dothideomycetes incertae sedis</taxon>
        <taxon>Botryosphaeriales</taxon>
        <taxon>Aplosporellaceae</taxon>
        <taxon>Aplosporella</taxon>
    </lineage>
</organism>
<feature type="compositionally biased region" description="Low complexity" evidence="4">
    <location>
        <begin position="696"/>
        <end position="723"/>
    </location>
</feature>
<feature type="compositionally biased region" description="Basic residues" evidence="4">
    <location>
        <begin position="100"/>
        <end position="109"/>
    </location>
</feature>
<dbReference type="GO" id="GO:0010468">
    <property type="term" value="P:regulation of gene expression"/>
    <property type="evidence" value="ECO:0007669"/>
    <property type="project" value="TreeGrafter"/>
</dbReference>
<dbReference type="Gene3D" id="1.10.150.50">
    <property type="entry name" value="Transcription Factor, Ets-1"/>
    <property type="match status" value="1"/>
</dbReference>
<dbReference type="InterPro" id="IPR036910">
    <property type="entry name" value="HMG_box_dom_sf"/>
</dbReference>
<dbReference type="PROSITE" id="PS50118">
    <property type="entry name" value="HMG_BOX_2"/>
    <property type="match status" value="1"/>
</dbReference>
<keyword evidence="1 3" id="KW-0238">DNA-binding</keyword>
<feature type="compositionally biased region" description="Polar residues" evidence="4">
    <location>
        <begin position="772"/>
        <end position="781"/>
    </location>
</feature>
<dbReference type="Pfam" id="PF00505">
    <property type="entry name" value="HMG_box"/>
    <property type="match status" value="1"/>
</dbReference>
<evidence type="ECO:0000256" key="3">
    <source>
        <dbReference type="PROSITE-ProRule" id="PRU00267"/>
    </source>
</evidence>
<feature type="region of interest" description="Disordered" evidence="4">
    <location>
        <begin position="72"/>
        <end position="119"/>
    </location>
</feature>
<dbReference type="EMBL" id="ML995496">
    <property type="protein sequence ID" value="KAF2138580.1"/>
    <property type="molecule type" value="Genomic_DNA"/>
</dbReference>
<dbReference type="SUPFAM" id="SSF47769">
    <property type="entry name" value="SAM/Pointed domain"/>
    <property type="match status" value="1"/>
</dbReference>
<name>A0A6A6B3F1_9PEZI</name>
<dbReference type="GO" id="GO:0003677">
    <property type="term" value="F:DNA binding"/>
    <property type="evidence" value="ECO:0007669"/>
    <property type="project" value="UniProtKB-UniRule"/>
</dbReference>
<evidence type="ECO:0000256" key="5">
    <source>
        <dbReference type="SAM" id="Phobius"/>
    </source>
</evidence>
<dbReference type="PANTHER" id="PTHR46040:SF3">
    <property type="entry name" value="HIGH MOBILITY GROUP PROTEIN 2"/>
    <property type="match status" value="1"/>
</dbReference>
<dbReference type="GO" id="GO:0005634">
    <property type="term" value="C:nucleus"/>
    <property type="evidence" value="ECO:0007669"/>
    <property type="project" value="UniProtKB-UniRule"/>
</dbReference>
<evidence type="ECO:0000313" key="8">
    <source>
        <dbReference type="Proteomes" id="UP000799438"/>
    </source>
</evidence>
<evidence type="ECO:0000259" key="6">
    <source>
        <dbReference type="PROSITE" id="PS50118"/>
    </source>
</evidence>
<dbReference type="PANTHER" id="PTHR46040">
    <property type="entry name" value="HIGH MOBILITY GROUP PROTEIN 2"/>
    <property type="match status" value="1"/>
</dbReference>
<reference evidence="7" key="1">
    <citation type="journal article" date="2020" name="Stud. Mycol.">
        <title>101 Dothideomycetes genomes: a test case for predicting lifestyles and emergence of pathogens.</title>
        <authorList>
            <person name="Haridas S."/>
            <person name="Albert R."/>
            <person name="Binder M."/>
            <person name="Bloem J."/>
            <person name="Labutti K."/>
            <person name="Salamov A."/>
            <person name="Andreopoulos B."/>
            <person name="Baker S."/>
            <person name="Barry K."/>
            <person name="Bills G."/>
            <person name="Bluhm B."/>
            <person name="Cannon C."/>
            <person name="Castanera R."/>
            <person name="Culley D."/>
            <person name="Daum C."/>
            <person name="Ezra D."/>
            <person name="Gonzalez J."/>
            <person name="Henrissat B."/>
            <person name="Kuo A."/>
            <person name="Liang C."/>
            <person name="Lipzen A."/>
            <person name="Lutzoni F."/>
            <person name="Magnuson J."/>
            <person name="Mondo S."/>
            <person name="Nolan M."/>
            <person name="Ohm R."/>
            <person name="Pangilinan J."/>
            <person name="Park H.-J."/>
            <person name="Ramirez L."/>
            <person name="Alfaro M."/>
            <person name="Sun H."/>
            <person name="Tritt A."/>
            <person name="Yoshinaga Y."/>
            <person name="Zwiers L.-H."/>
            <person name="Turgeon B."/>
            <person name="Goodwin S."/>
            <person name="Spatafora J."/>
            <person name="Crous P."/>
            <person name="Grigoriev I."/>
        </authorList>
    </citation>
    <scope>NUCLEOTIDE SEQUENCE</scope>
    <source>
        <strain evidence="7">CBS 121167</strain>
    </source>
</reference>
<keyword evidence="5" id="KW-1133">Transmembrane helix</keyword>
<evidence type="ECO:0000256" key="2">
    <source>
        <dbReference type="ARBA" id="ARBA00023242"/>
    </source>
</evidence>